<accession>A0A818VAJ5</accession>
<dbReference type="GO" id="GO:0009976">
    <property type="term" value="F:tocopherol cyclase activity"/>
    <property type="evidence" value="ECO:0007669"/>
    <property type="project" value="InterPro"/>
</dbReference>
<gene>
    <name evidence="3" type="ORF">OTI717_LOCUS12738</name>
    <name evidence="2" type="ORF">RFH988_LOCUS30793</name>
</gene>
<dbReference type="AlphaFoldDB" id="A0A818VAJ5"/>
<name>A0A818VAJ5_9BILA</name>
<feature type="transmembrane region" description="Helical" evidence="1">
    <location>
        <begin position="238"/>
        <end position="260"/>
    </location>
</feature>
<dbReference type="SUPFAM" id="SSF159245">
    <property type="entry name" value="AttH-like"/>
    <property type="match status" value="1"/>
</dbReference>
<feature type="transmembrane region" description="Helical" evidence="1">
    <location>
        <begin position="6"/>
        <end position="23"/>
    </location>
</feature>
<dbReference type="Pfam" id="PF14249">
    <property type="entry name" value="Tocopherol_cycl"/>
    <property type="match status" value="1"/>
</dbReference>
<dbReference type="Proteomes" id="UP000663882">
    <property type="component" value="Unassembled WGS sequence"/>
</dbReference>
<reference evidence="3" key="1">
    <citation type="submission" date="2021-02" db="EMBL/GenBank/DDBJ databases">
        <authorList>
            <person name="Nowell W R."/>
        </authorList>
    </citation>
    <scope>NUCLEOTIDE SEQUENCE</scope>
</reference>
<evidence type="ECO:0000313" key="2">
    <source>
        <dbReference type="EMBL" id="CAF1321633.1"/>
    </source>
</evidence>
<dbReference type="InterPro" id="IPR025893">
    <property type="entry name" value="Tocopherol_cyclase"/>
</dbReference>
<evidence type="ECO:0000256" key="1">
    <source>
        <dbReference type="SAM" id="Phobius"/>
    </source>
</evidence>
<feature type="transmembrane region" description="Helical" evidence="1">
    <location>
        <begin position="414"/>
        <end position="435"/>
    </location>
</feature>
<proteinExistence type="predicted"/>
<organism evidence="3 4">
    <name type="scientific">Rotaria sordida</name>
    <dbReference type="NCBI Taxonomy" id="392033"/>
    <lineage>
        <taxon>Eukaryota</taxon>
        <taxon>Metazoa</taxon>
        <taxon>Spiralia</taxon>
        <taxon>Gnathifera</taxon>
        <taxon>Rotifera</taxon>
        <taxon>Eurotatoria</taxon>
        <taxon>Bdelloidea</taxon>
        <taxon>Philodinida</taxon>
        <taxon>Philodinidae</taxon>
        <taxon>Rotaria</taxon>
    </lineage>
</organism>
<evidence type="ECO:0000313" key="4">
    <source>
        <dbReference type="Proteomes" id="UP000663823"/>
    </source>
</evidence>
<dbReference type="OrthoDB" id="9987342at2759"/>
<evidence type="ECO:0000313" key="3">
    <source>
        <dbReference type="EMBL" id="CAF3704173.1"/>
    </source>
</evidence>
<protein>
    <submittedName>
        <fullName evidence="3">Uncharacterized protein</fullName>
    </submittedName>
</protein>
<keyword evidence="1" id="KW-1133">Transmembrane helix</keyword>
<dbReference type="EMBL" id="CAJOAX010001303">
    <property type="protein sequence ID" value="CAF3704173.1"/>
    <property type="molecule type" value="Genomic_DNA"/>
</dbReference>
<dbReference type="Proteomes" id="UP000663823">
    <property type="component" value="Unassembled WGS sequence"/>
</dbReference>
<keyword evidence="1" id="KW-0472">Membrane</keyword>
<dbReference type="PANTHER" id="PTHR35309">
    <property type="match status" value="1"/>
</dbReference>
<dbReference type="PANTHER" id="PTHR35309:SF4">
    <property type="entry name" value="TOCOPHEROL CYCLASE"/>
    <property type="match status" value="1"/>
</dbReference>
<keyword evidence="1" id="KW-0812">Transmembrane</keyword>
<comment type="caution">
    <text evidence="3">The sequence shown here is derived from an EMBL/GenBank/DDBJ whole genome shotgun (WGS) entry which is preliminary data.</text>
</comment>
<dbReference type="EMBL" id="CAJNOO010003160">
    <property type="protein sequence ID" value="CAF1321633.1"/>
    <property type="molecule type" value="Genomic_DNA"/>
</dbReference>
<sequence>MFAWRLAIIVCTFFVFIYLFFNYKSIQLIFHPDRYHGHHIRNGIFFEGWYYKIVSNEYNNTFVIIPGVHMNDSKRHSFIMIAYDNISHYFHFPYETLSSSFDEFQLTIDNKKNIFSYDKIIIDVQPKTNNDDATESFQMNLTLSSHIFIPDLLWIIPGTMGPYSWIPTMQCYHHVLSMKNYIHGSIKINQNEKQFISGIGYIEKDWGHSFPSIWIWGQANQWENLSSSSSSSSSSASLFFSLALIPWYFNIEFAGFLIVFEYNNEFYRFNTYLQSIIHDLSINIHTNQISFNVYDVLFQYKLHISTYYNELENIYSAMLYGPRYDRMEKYVKEFLTKNIHFNVQLSKLIYNMTLNKDNNDIFIQHGYYEEIIFQGQAQNIALEITGDVNKLSEKFRQAYENIYPWNFSLIRYLILYYKLVLTTIISSMIIWLIFVKCQ</sequence>